<keyword evidence="11 12" id="KW-0670">Pyruvate</keyword>
<keyword evidence="7 12" id="KW-0865">Zymogen</keyword>
<comment type="pathway">
    <text evidence="12">Phospholipid metabolism; phosphatidylethanolamine biosynthesis; phosphatidylethanolamine from CDP-diacylglycerol: step 2/2.</text>
</comment>
<comment type="caution">
    <text evidence="13">The sequence shown here is derived from an EMBL/GenBank/DDBJ whole genome shotgun (WGS) entry which is preliminary data.</text>
</comment>
<organism evidence="13 14">
    <name type="scientific">Spiribacter vilamensis</name>
    <dbReference type="NCBI Taxonomy" id="531306"/>
    <lineage>
        <taxon>Bacteria</taxon>
        <taxon>Pseudomonadati</taxon>
        <taxon>Pseudomonadota</taxon>
        <taxon>Gammaproteobacteria</taxon>
        <taxon>Chromatiales</taxon>
        <taxon>Ectothiorhodospiraceae</taxon>
        <taxon>Spiribacter</taxon>
    </lineage>
</organism>
<dbReference type="PANTHER" id="PTHR10067:SF6">
    <property type="entry name" value="PHOSPHATIDYLSERINE DECARBOXYLASE PROENZYME, MITOCHONDRIAL"/>
    <property type="match status" value="1"/>
</dbReference>
<keyword evidence="10 12" id="KW-1208">Phospholipid metabolism</keyword>
<evidence type="ECO:0000256" key="11">
    <source>
        <dbReference type="ARBA" id="ARBA00023317"/>
    </source>
</evidence>
<keyword evidence="2 12" id="KW-1003">Cell membrane</keyword>
<dbReference type="Pfam" id="PF02666">
    <property type="entry name" value="PS_Dcarbxylase"/>
    <property type="match status" value="1"/>
</dbReference>
<keyword evidence="8 12" id="KW-0594">Phospholipid biosynthesis</keyword>
<protein>
    <recommendedName>
        <fullName evidence="12">Phosphatidylserine decarboxylase proenzyme</fullName>
        <ecNumber evidence="12">4.1.1.65</ecNumber>
    </recommendedName>
    <component>
        <recommendedName>
            <fullName evidence="12">Phosphatidylserine decarboxylase alpha chain</fullName>
        </recommendedName>
    </component>
    <component>
        <recommendedName>
            <fullName evidence="12">Phosphatidylserine decarboxylase beta chain</fullName>
        </recommendedName>
    </component>
</protein>
<feature type="chain" id="PRO_5023317658" description="Phosphatidylserine decarboxylase beta chain" evidence="12">
    <location>
        <begin position="1"/>
        <end position="249"/>
    </location>
</feature>
<feature type="active site" description="Schiff-base intermediate with substrate; via pyruvic acid; for decarboxylase activity" evidence="12">
    <location>
        <position position="250"/>
    </location>
</feature>
<feature type="chain" id="PRO_5023317657" description="Phosphatidylserine decarboxylase alpha chain" evidence="12">
    <location>
        <begin position="250"/>
        <end position="301"/>
    </location>
</feature>
<dbReference type="Proteomes" id="UP000292298">
    <property type="component" value="Unassembled WGS sequence"/>
</dbReference>
<dbReference type="InterPro" id="IPR033178">
    <property type="entry name" value="PSD_type1_pro"/>
</dbReference>
<dbReference type="UniPathway" id="UPA00558">
    <property type="reaction ID" value="UER00616"/>
</dbReference>
<keyword evidence="14" id="KW-1185">Reference proteome</keyword>
<comment type="PTM">
    <text evidence="12">Is synthesized initially as an inactive proenzyme. Formation of the active enzyme involves a self-maturation process in which the active site pyruvoyl group is generated from an internal serine residue via an autocatalytic post-translational modification. Two non-identical subunits are generated from the proenzyme in this reaction, and the pyruvate is formed at the N-terminus of the alpha chain, which is derived from the carboxyl end of the proenzyme. The autoendoproteolytic cleavage occurs by a canonical serine protease mechanism, in which the side chain hydroxyl group of the serine supplies its oxygen atom to form the C-terminus of the beta chain, while the remainder of the serine residue undergoes an oxidative deamination to produce ammonia and the pyruvoyl prosthetic group on the alpha chain. During this reaction, the Ser that is part of the protease active site of the proenzyme becomes the pyruvoyl prosthetic group, which constitutes an essential element of the active site of the mature decarboxylase.</text>
</comment>
<accession>A0A4Q8CYE5</accession>
<evidence type="ECO:0000256" key="3">
    <source>
        <dbReference type="ARBA" id="ARBA00022516"/>
    </source>
</evidence>
<feature type="active site" description="Charge relay system; for autoendoproteolytic cleavage activity" evidence="12">
    <location>
        <position position="250"/>
    </location>
</feature>
<dbReference type="InterPro" id="IPR003817">
    <property type="entry name" value="PS_Dcarbxylase"/>
</dbReference>
<comment type="subunit">
    <text evidence="12">Heterodimer of a large membrane-associated beta subunit and a small pyruvoyl-containing alpha subunit.</text>
</comment>
<keyword evidence="3 12" id="KW-0444">Lipid biosynthesis</keyword>
<dbReference type="EMBL" id="SHLI01000001">
    <property type="protein sequence ID" value="RZU97974.1"/>
    <property type="molecule type" value="Genomic_DNA"/>
</dbReference>
<evidence type="ECO:0000256" key="2">
    <source>
        <dbReference type="ARBA" id="ARBA00022475"/>
    </source>
</evidence>
<proteinExistence type="inferred from homology"/>
<reference evidence="13 14" key="1">
    <citation type="submission" date="2019-02" db="EMBL/GenBank/DDBJ databases">
        <title>Genomic Encyclopedia of Type Strains, Phase IV (KMG-IV): sequencing the most valuable type-strain genomes for metagenomic binning, comparative biology and taxonomic classification.</title>
        <authorList>
            <person name="Goeker M."/>
        </authorList>
    </citation>
    <scope>NUCLEOTIDE SEQUENCE [LARGE SCALE GENOMIC DNA]</scope>
    <source>
        <strain evidence="13 14">DSM 21056</strain>
    </source>
</reference>
<keyword evidence="5 12" id="KW-0443">Lipid metabolism</keyword>
<dbReference type="EC" id="4.1.1.65" evidence="12"/>
<sequence length="301" mass="33320">MISRLFRYLVTLLPQHAISRVVHRLARWRWRPWKNLLIKGFTRAYGVDRGEAAASESNAYVSFNAFFTRPLAPGVRPLADTRGAMISPVDGVISQHGAVSNGRLIQAKRQDYSVAELLGGDEQLARAFRDGHFATLYLSPRDYHRVHMPIAGSLVRMLHVPGRLFGVSRPLVRHVPRLFARNERVIGLFDTEHGPMAMVLVGAIGVGSIETAWAGEITPPRGHRIRNWDYRHDSLTLEAGEEMGRFNLGSTVILLFADTALQWANAIAEDQPVRMGQALAYFDIAASPSGAQPGEGEHAGE</sequence>
<dbReference type="GO" id="GO:0005886">
    <property type="term" value="C:plasma membrane"/>
    <property type="evidence" value="ECO:0007669"/>
    <property type="project" value="UniProtKB-SubCell"/>
</dbReference>
<keyword evidence="4 12" id="KW-0210">Decarboxylase</keyword>
<dbReference type="RefSeq" id="WP_130502329.1">
    <property type="nucleotide sequence ID" value="NZ_SHLI01000001.1"/>
</dbReference>
<evidence type="ECO:0000256" key="6">
    <source>
        <dbReference type="ARBA" id="ARBA00023136"/>
    </source>
</evidence>
<evidence type="ECO:0000256" key="12">
    <source>
        <dbReference type="HAMAP-Rule" id="MF_00662"/>
    </source>
</evidence>
<evidence type="ECO:0000256" key="5">
    <source>
        <dbReference type="ARBA" id="ARBA00023098"/>
    </source>
</evidence>
<evidence type="ECO:0000256" key="10">
    <source>
        <dbReference type="ARBA" id="ARBA00023264"/>
    </source>
</evidence>
<feature type="modified residue" description="Pyruvic acid (Ser); by autocatalysis" evidence="12">
    <location>
        <position position="250"/>
    </location>
</feature>
<evidence type="ECO:0000256" key="7">
    <source>
        <dbReference type="ARBA" id="ARBA00023145"/>
    </source>
</evidence>
<dbReference type="OrthoDB" id="9802030at2"/>
<comment type="subcellular location">
    <subcellularLocation>
        <location evidence="12">Cell membrane</location>
        <topology evidence="12">Peripheral membrane protein</topology>
    </subcellularLocation>
</comment>
<comment type="cofactor">
    <cofactor evidence="12">
        <name>pyruvate</name>
        <dbReference type="ChEBI" id="CHEBI:15361"/>
    </cofactor>
    <text evidence="12">Binds 1 pyruvoyl group covalently per subunit.</text>
</comment>
<comment type="function">
    <text evidence="12">Catalyzes the formation of phosphatidylethanolamine (PtdEtn) from phosphatidylserine (PtdSer).</text>
</comment>
<feature type="site" description="Cleavage (non-hydrolytic); by autocatalysis" evidence="12">
    <location>
        <begin position="249"/>
        <end position="250"/>
    </location>
</feature>
<keyword evidence="6 12" id="KW-0472">Membrane</keyword>
<feature type="active site" description="Charge relay system; for autoendoproteolytic cleavage activity" evidence="12">
    <location>
        <position position="147"/>
    </location>
</feature>
<dbReference type="NCBIfam" id="TIGR00163">
    <property type="entry name" value="PS_decarb"/>
    <property type="match status" value="1"/>
</dbReference>
<evidence type="ECO:0000256" key="9">
    <source>
        <dbReference type="ARBA" id="ARBA00023239"/>
    </source>
</evidence>
<feature type="active site" description="Charge relay system; for autoendoproteolytic cleavage activity" evidence="12">
    <location>
        <position position="90"/>
    </location>
</feature>
<dbReference type="GO" id="GO:0004609">
    <property type="term" value="F:phosphatidylserine decarboxylase activity"/>
    <property type="evidence" value="ECO:0007669"/>
    <property type="project" value="UniProtKB-UniRule"/>
</dbReference>
<evidence type="ECO:0000256" key="4">
    <source>
        <dbReference type="ARBA" id="ARBA00022793"/>
    </source>
</evidence>
<comment type="pathway">
    <text evidence="1">Lipid metabolism.</text>
</comment>
<keyword evidence="9 12" id="KW-0456">Lyase</keyword>
<name>A0A4Q8CYE5_9GAMM</name>
<dbReference type="InterPro" id="IPR033177">
    <property type="entry name" value="PSD-B"/>
</dbReference>
<gene>
    <name evidence="12" type="primary">psd</name>
    <name evidence="13" type="ORF">EV698_0210</name>
</gene>
<dbReference type="GO" id="GO:0006646">
    <property type="term" value="P:phosphatidylethanolamine biosynthetic process"/>
    <property type="evidence" value="ECO:0007669"/>
    <property type="project" value="UniProtKB-UniRule"/>
</dbReference>
<comment type="similarity">
    <text evidence="12">Belongs to the phosphatidylserine decarboxylase family. PSD-B subfamily. Prokaryotic type I sub-subfamily.</text>
</comment>
<dbReference type="AlphaFoldDB" id="A0A4Q8CYE5"/>
<evidence type="ECO:0000256" key="8">
    <source>
        <dbReference type="ARBA" id="ARBA00023209"/>
    </source>
</evidence>
<comment type="catalytic activity">
    <reaction evidence="12">
        <text>a 1,2-diacyl-sn-glycero-3-phospho-L-serine + H(+) = a 1,2-diacyl-sn-glycero-3-phosphoethanolamine + CO2</text>
        <dbReference type="Rhea" id="RHEA:20828"/>
        <dbReference type="ChEBI" id="CHEBI:15378"/>
        <dbReference type="ChEBI" id="CHEBI:16526"/>
        <dbReference type="ChEBI" id="CHEBI:57262"/>
        <dbReference type="ChEBI" id="CHEBI:64612"/>
        <dbReference type="EC" id="4.1.1.65"/>
    </reaction>
</comment>
<evidence type="ECO:0000313" key="14">
    <source>
        <dbReference type="Proteomes" id="UP000292298"/>
    </source>
</evidence>
<dbReference type="HAMAP" id="MF_00662">
    <property type="entry name" value="PS_decarb_PSD_B_type1"/>
    <property type="match status" value="1"/>
</dbReference>
<evidence type="ECO:0000256" key="1">
    <source>
        <dbReference type="ARBA" id="ARBA00005189"/>
    </source>
</evidence>
<evidence type="ECO:0000313" key="13">
    <source>
        <dbReference type="EMBL" id="RZU97974.1"/>
    </source>
</evidence>
<dbReference type="PANTHER" id="PTHR10067">
    <property type="entry name" value="PHOSPHATIDYLSERINE DECARBOXYLASE"/>
    <property type="match status" value="1"/>
</dbReference>